<dbReference type="GO" id="GO:0006805">
    <property type="term" value="P:xenobiotic metabolic process"/>
    <property type="evidence" value="ECO:0007669"/>
    <property type="project" value="TreeGrafter"/>
</dbReference>
<keyword evidence="9" id="KW-0472">Membrane</keyword>
<dbReference type="InterPro" id="IPR001128">
    <property type="entry name" value="Cyt_P450"/>
</dbReference>
<dbReference type="GO" id="GO:0006082">
    <property type="term" value="P:organic acid metabolic process"/>
    <property type="evidence" value="ECO:0007669"/>
    <property type="project" value="TreeGrafter"/>
</dbReference>
<accession>A0A7L0WLE1</accession>
<dbReference type="InterPro" id="IPR017972">
    <property type="entry name" value="Cyt_P450_CS"/>
</dbReference>
<feature type="non-terminal residue" evidence="12">
    <location>
        <position position="1"/>
    </location>
</feature>
<keyword evidence="13" id="KW-1185">Reference proteome</keyword>
<evidence type="ECO:0000256" key="9">
    <source>
        <dbReference type="ARBA" id="ARBA00023136"/>
    </source>
</evidence>
<evidence type="ECO:0000256" key="10">
    <source>
        <dbReference type="PIRSR" id="PIRSR602401-1"/>
    </source>
</evidence>
<dbReference type="InterPro" id="IPR002401">
    <property type="entry name" value="Cyt_P450_E_grp-I"/>
</dbReference>
<feature type="non-terminal residue" evidence="12">
    <location>
        <position position="459"/>
    </location>
</feature>
<dbReference type="GO" id="GO:0020037">
    <property type="term" value="F:heme binding"/>
    <property type="evidence" value="ECO:0007669"/>
    <property type="project" value="InterPro"/>
</dbReference>
<dbReference type="PANTHER" id="PTHR24300">
    <property type="entry name" value="CYTOCHROME P450 508A4-RELATED"/>
    <property type="match status" value="1"/>
</dbReference>
<dbReference type="GO" id="GO:0005737">
    <property type="term" value="C:cytoplasm"/>
    <property type="evidence" value="ECO:0007669"/>
    <property type="project" value="TreeGrafter"/>
</dbReference>
<dbReference type="InterPro" id="IPR036396">
    <property type="entry name" value="Cyt_P450_sf"/>
</dbReference>
<dbReference type="Gene3D" id="1.10.630.10">
    <property type="entry name" value="Cytochrome P450"/>
    <property type="match status" value="1"/>
</dbReference>
<organism evidence="12 13">
    <name type="scientific">Alectura lathami</name>
    <name type="common">Australian brush turkey</name>
    <dbReference type="NCBI Taxonomy" id="81907"/>
    <lineage>
        <taxon>Eukaryota</taxon>
        <taxon>Metazoa</taxon>
        <taxon>Chordata</taxon>
        <taxon>Craniata</taxon>
        <taxon>Vertebrata</taxon>
        <taxon>Euteleostomi</taxon>
        <taxon>Archelosauria</taxon>
        <taxon>Archosauria</taxon>
        <taxon>Dinosauria</taxon>
        <taxon>Saurischia</taxon>
        <taxon>Theropoda</taxon>
        <taxon>Coelurosauria</taxon>
        <taxon>Aves</taxon>
        <taxon>Neognathae</taxon>
        <taxon>Galloanserae</taxon>
        <taxon>Galliformes</taxon>
        <taxon>Megapodiidae</taxon>
        <taxon>Alectura</taxon>
    </lineage>
</organism>
<keyword evidence="5 10" id="KW-0479">Metal-binding</keyword>
<dbReference type="EMBL" id="VXAV01007653">
    <property type="protein sequence ID" value="NXL90982.1"/>
    <property type="molecule type" value="Genomic_DNA"/>
</dbReference>
<sequence length="459" mass="52257">PPGPAPLPFLGNLWLLGFRLRRESLTKLTNIYGNIYTVWMGQTPVVVLNGYKAVRDGLVTRSEEISGRPLTPFYRDMMGEKGIFLTSGHTWRQQRRFGMTVIRSLGLGRNVLEHQMQTEACHLVDVFANTKGRPFDPRAFVVRAIANIICAVVFGHRFSSEDESFGKLIQAVYCVIYFQATIWGRLYDAFPWLMHRFPGPHQEAFACSDFLHSLVLSEVQAHERENAGDPRDLVGFYLAQIAKTKDDPSSTFNKDNMVQTVVDLLLGGTETTSTTLLWALLYMVQHPEVQERVQREIEAALEPSHLISYEDRKKLPYTNAVIHETLRYSNITSVGVPRLCVRNTTLLGFQIKKGTLVLPNLHSVVYDTEHWATPWEFNPNHFLDLDGNFVHREAFLPFSAGHRVCLGEQMARAELFIFFTSLLRAFTFQLPEGVKETNLEYVLGAILQPQPYAIRAIPR</sequence>
<dbReference type="PRINTS" id="PR00385">
    <property type="entry name" value="P450"/>
</dbReference>
<evidence type="ECO:0000313" key="12">
    <source>
        <dbReference type="EMBL" id="NXL90982.1"/>
    </source>
</evidence>
<dbReference type="PRINTS" id="PR00463">
    <property type="entry name" value="EP450I"/>
</dbReference>
<dbReference type="PROSITE" id="PS00086">
    <property type="entry name" value="CYTOCHROME_P450"/>
    <property type="match status" value="1"/>
</dbReference>
<comment type="similarity">
    <text evidence="3 11">Belongs to the cytochrome P450 family.</text>
</comment>
<comment type="cofactor">
    <cofactor evidence="1 10">
        <name>heme</name>
        <dbReference type="ChEBI" id="CHEBI:30413"/>
    </cofactor>
</comment>
<dbReference type="PANTHER" id="PTHR24300:SF368">
    <property type="entry name" value="CYTOCHROME P450, FAMILY 2, SUBFAMILY AB, POLYPEPTIDE 1"/>
    <property type="match status" value="1"/>
</dbReference>
<evidence type="ECO:0000256" key="5">
    <source>
        <dbReference type="ARBA" id="ARBA00022723"/>
    </source>
</evidence>
<comment type="caution">
    <text evidence="12">The sequence shown here is derived from an EMBL/GenBank/DDBJ whole genome shotgun (WGS) entry which is preliminary data.</text>
</comment>
<reference evidence="12 13" key="1">
    <citation type="submission" date="2019-09" db="EMBL/GenBank/DDBJ databases">
        <title>Bird 10,000 Genomes (B10K) Project - Family phase.</title>
        <authorList>
            <person name="Zhang G."/>
        </authorList>
    </citation>
    <scope>NUCLEOTIDE SEQUENCE [LARGE SCALE GENOMIC DNA]</scope>
    <source>
        <strain evidence="12">B10K-DU-001-39</strain>
        <tissue evidence="12">Muscle</tissue>
    </source>
</reference>
<evidence type="ECO:0000256" key="6">
    <source>
        <dbReference type="ARBA" id="ARBA00023002"/>
    </source>
</evidence>
<dbReference type="AlphaFoldDB" id="A0A7L0WLE1"/>
<keyword evidence="8 11" id="KW-0503">Monooxygenase</keyword>
<dbReference type="Pfam" id="PF00067">
    <property type="entry name" value="p450"/>
    <property type="match status" value="1"/>
</dbReference>
<protein>
    <submittedName>
        <fullName evidence="12">CP2J2 protein</fullName>
    </submittedName>
</protein>
<evidence type="ECO:0000256" key="2">
    <source>
        <dbReference type="ARBA" id="ARBA00004370"/>
    </source>
</evidence>
<feature type="binding site" description="axial binding residue" evidence="10">
    <location>
        <position position="405"/>
    </location>
    <ligand>
        <name>heme</name>
        <dbReference type="ChEBI" id="CHEBI:30413"/>
    </ligand>
    <ligandPart>
        <name>Fe</name>
        <dbReference type="ChEBI" id="CHEBI:18248"/>
    </ligandPart>
</feature>
<dbReference type="GO" id="GO:0005506">
    <property type="term" value="F:iron ion binding"/>
    <property type="evidence" value="ECO:0007669"/>
    <property type="project" value="InterPro"/>
</dbReference>
<dbReference type="GO" id="GO:0016020">
    <property type="term" value="C:membrane"/>
    <property type="evidence" value="ECO:0007669"/>
    <property type="project" value="UniProtKB-SubCell"/>
</dbReference>
<evidence type="ECO:0000256" key="1">
    <source>
        <dbReference type="ARBA" id="ARBA00001971"/>
    </source>
</evidence>
<evidence type="ECO:0000256" key="3">
    <source>
        <dbReference type="ARBA" id="ARBA00010617"/>
    </source>
</evidence>
<dbReference type="GO" id="GO:0016712">
    <property type="term" value="F:oxidoreductase activity, acting on paired donors, with incorporation or reduction of molecular oxygen, reduced flavin or flavoprotein as one donor, and incorporation of one atom of oxygen"/>
    <property type="evidence" value="ECO:0007669"/>
    <property type="project" value="TreeGrafter"/>
</dbReference>
<dbReference type="InterPro" id="IPR050182">
    <property type="entry name" value="Cytochrome_P450_fam2"/>
</dbReference>
<evidence type="ECO:0000256" key="4">
    <source>
        <dbReference type="ARBA" id="ARBA00022617"/>
    </source>
</evidence>
<evidence type="ECO:0000256" key="11">
    <source>
        <dbReference type="RuleBase" id="RU000461"/>
    </source>
</evidence>
<name>A0A7L0WLE1_ALELA</name>
<dbReference type="SUPFAM" id="SSF48264">
    <property type="entry name" value="Cytochrome P450"/>
    <property type="match status" value="1"/>
</dbReference>
<keyword evidence="6 11" id="KW-0560">Oxidoreductase</keyword>
<proteinExistence type="inferred from homology"/>
<dbReference type="FunFam" id="1.10.630.10:FF:000004">
    <property type="entry name" value="cytochrome P450 2D15 isoform X1"/>
    <property type="match status" value="1"/>
</dbReference>
<gene>
    <name evidence="12" type="primary">Cyp2j2_3</name>
    <name evidence="12" type="ORF">ALELAT_R01983</name>
</gene>
<evidence type="ECO:0000256" key="8">
    <source>
        <dbReference type="ARBA" id="ARBA00023033"/>
    </source>
</evidence>
<evidence type="ECO:0000313" key="13">
    <source>
        <dbReference type="Proteomes" id="UP000562322"/>
    </source>
</evidence>
<comment type="subcellular location">
    <subcellularLocation>
        <location evidence="2">Membrane</location>
    </subcellularLocation>
</comment>
<keyword evidence="4 10" id="KW-0349">Heme</keyword>
<dbReference type="Proteomes" id="UP000562322">
    <property type="component" value="Unassembled WGS sequence"/>
</dbReference>
<dbReference type="OrthoDB" id="1055148at2759"/>
<keyword evidence="7 10" id="KW-0408">Iron</keyword>
<evidence type="ECO:0000256" key="7">
    <source>
        <dbReference type="ARBA" id="ARBA00023004"/>
    </source>
</evidence>